<organism evidence="3 4">
    <name type="scientific">Vogesella indigofera</name>
    <name type="common">Pseudomonas indigofera</name>
    <dbReference type="NCBI Taxonomy" id="45465"/>
    <lineage>
        <taxon>Bacteria</taxon>
        <taxon>Pseudomonadati</taxon>
        <taxon>Pseudomonadota</taxon>
        <taxon>Betaproteobacteria</taxon>
        <taxon>Neisseriales</taxon>
        <taxon>Chromobacteriaceae</taxon>
        <taxon>Vogesella</taxon>
    </lineage>
</organism>
<evidence type="ECO:0000313" key="4">
    <source>
        <dbReference type="Proteomes" id="UP000279384"/>
    </source>
</evidence>
<dbReference type="InterPro" id="IPR022225">
    <property type="entry name" value="Phage_tail_fibre_N"/>
</dbReference>
<gene>
    <name evidence="3" type="ORF">C8E02_1141</name>
</gene>
<reference evidence="3 4" key="1">
    <citation type="submission" date="2018-10" db="EMBL/GenBank/DDBJ databases">
        <title>Genomic Encyclopedia of Type Strains, Phase IV (KMG-IV): sequencing the most valuable type-strain genomes for metagenomic binning, comparative biology and taxonomic classification.</title>
        <authorList>
            <person name="Goeker M."/>
        </authorList>
    </citation>
    <scope>NUCLEOTIDE SEQUENCE [LARGE SCALE GENOMIC DNA]</scope>
    <source>
        <strain evidence="3 4">DSM 3303</strain>
    </source>
</reference>
<accession>A0A495BJ48</accession>
<dbReference type="AlphaFoldDB" id="A0A495BJ48"/>
<feature type="domain" description="Phage tail fibre protein N-terminal" evidence="2">
    <location>
        <begin position="1"/>
        <end position="148"/>
    </location>
</feature>
<evidence type="ECO:0000256" key="1">
    <source>
        <dbReference type="SAM" id="MobiDB-lite"/>
    </source>
</evidence>
<name>A0A495BJ48_VOGIN</name>
<protein>
    <submittedName>
        <fullName evidence="3">Tail-collar fiber protein</fullName>
    </submittedName>
</protein>
<dbReference type="InterPro" id="IPR051934">
    <property type="entry name" value="Phage_Tail_Fiber_Structural"/>
</dbReference>
<evidence type="ECO:0000259" key="2">
    <source>
        <dbReference type="Pfam" id="PF12571"/>
    </source>
</evidence>
<dbReference type="PANTHER" id="PTHR35191:SF1">
    <property type="entry name" value="PROPHAGE SIDE TAIL FIBER PROTEIN HOMOLOG STFQ-RELATED"/>
    <property type="match status" value="1"/>
</dbReference>
<sequence length="387" mass="39264">MAQTYFAILTAIGEAKLANATALGTTLQLTKMAVGDGNGATPIPDRNQTALVHENRRAPLNALFVDPANGGQVVVEQIIPEDIGGWWIREIGLYDAAGDLCAVANCPDTYKPVLASGSGRTQILRMVLIVANTSSVELKVDPSVVLAPRGYVDQVMTAHTAAIDPHPQYATDADLAAHAAAADPHPQYLTSAEGDAKVAEAVAALVAASPAALDTLAELATALGSDPNFATTVTNALAAKAPLASPALTGNPTAPTPASGDNDSSLATTEFVQAAILAKLNATGGAPLYAARAWVNFNGTGTVAIRASGNVSSITDNGTGDYTVNFTTAMPAANFAVSPGGNGSADPITGVNCLSSGAKTTTSVRISTTNSTTGRTDFTNVELAVFC</sequence>
<comment type="caution">
    <text evidence="3">The sequence shown here is derived from an EMBL/GenBank/DDBJ whole genome shotgun (WGS) entry which is preliminary data.</text>
</comment>
<feature type="region of interest" description="Disordered" evidence="1">
    <location>
        <begin position="245"/>
        <end position="264"/>
    </location>
</feature>
<dbReference type="Pfam" id="PF12571">
    <property type="entry name" value="Phage_tail_fib"/>
    <property type="match status" value="1"/>
</dbReference>
<dbReference type="RefSeq" id="WP_120809967.1">
    <property type="nucleotide sequence ID" value="NZ_RBID01000011.1"/>
</dbReference>
<proteinExistence type="predicted"/>
<dbReference type="Proteomes" id="UP000279384">
    <property type="component" value="Unassembled WGS sequence"/>
</dbReference>
<evidence type="ECO:0000313" key="3">
    <source>
        <dbReference type="EMBL" id="RKQ61369.1"/>
    </source>
</evidence>
<dbReference type="PANTHER" id="PTHR35191">
    <property type="entry name" value="PROPHAGE SIDE TAIL FIBER PROTEIN HOMOLOG STFQ-RELATED"/>
    <property type="match status" value="1"/>
</dbReference>
<dbReference type="EMBL" id="RBID01000011">
    <property type="protein sequence ID" value="RKQ61369.1"/>
    <property type="molecule type" value="Genomic_DNA"/>
</dbReference>